<dbReference type="AlphaFoldDB" id="A0A7C4U816"/>
<feature type="transmembrane region" description="Helical" evidence="1">
    <location>
        <begin position="33"/>
        <end position="52"/>
    </location>
</feature>
<reference evidence="2" key="1">
    <citation type="journal article" date="2020" name="mSystems">
        <title>Genome- and Community-Level Interaction Insights into Carbon Utilization and Element Cycling Functions of Hydrothermarchaeota in Hydrothermal Sediment.</title>
        <authorList>
            <person name="Zhou Z."/>
            <person name="Liu Y."/>
            <person name="Xu W."/>
            <person name="Pan J."/>
            <person name="Luo Z.H."/>
            <person name="Li M."/>
        </authorList>
    </citation>
    <scope>NUCLEOTIDE SEQUENCE [LARGE SCALE GENOMIC DNA]</scope>
    <source>
        <strain evidence="2">SpSt-780</strain>
    </source>
</reference>
<proteinExistence type="predicted"/>
<evidence type="ECO:0000313" key="2">
    <source>
        <dbReference type="EMBL" id="HGW91575.1"/>
    </source>
</evidence>
<name>A0A7C4U816_UNCW3</name>
<feature type="transmembrane region" description="Helical" evidence="1">
    <location>
        <begin position="64"/>
        <end position="85"/>
    </location>
</feature>
<protein>
    <submittedName>
        <fullName evidence="2">Uncharacterized protein</fullName>
    </submittedName>
</protein>
<accession>A0A7C4U816</accession>
<sequence length="104" mass="11672">MRWLIKPGFKAGFNLILMSLKEKKNPYPNSSRIFLTHTSYGIIAGGINIYLFDEKRKIKEIGVIEGNLISYMSGFIPSVLCGFFISSSLSSGKKNELSDYITLL</sequence>
<dbReference type="EMBL" id="DTHG01000040">
    <property type="protein sequence ID" value="HGW91575.1"/>
    <property type="molecule type" value="Genomic_DNA"/>
</dbReference>
<comment type="caution">
    <text evidence="2">The sequence shown here is derived from an EMBL/GenBank/DDBJ whole genome shotgun (WGS) entry which is preliminary data.</text>
</comment>
<evidence type="ECO:0000256" key="1">
    <source>
        <dbReference type="SAM" id="Phobius"/>
    </source>
</evidence>
<gene>
    <name evidence="2" type="ORF">ENV67_03425</name>
</gene>
<keyword evidence="1" id="KW-0472">Membrane</keyword>
<keyword evidence="1" id="KW-1133">Transmembrane helix</keyword>
<organism evidence="2">
    <name type="scientific">candidate division WOR-3 bacterium</name>
    <dbReference type="NCBI Taxonomy" id="2052148"/>
    <lineage>
        <taxon>Bacteria</taxon>
        <taxon>Bacteria division WOR-3</taxon>
    </lineage>
</organism>
<keyword evidence="1" id="KW-0812">Transmembrane</keyword>